<evidence type="ECO:0000256" key="8">
    <source>
        <dbReference type="ARBA" id="ARBA00023136"/>
    </source>
</evidence>
<name>A0A8W7PW05_ANOCL</name>
<feature type="domain" description="TIR" evidence="11">
    <location>
        <begin position="586"/>
        <end position="722"/>
    </location>
</feature>
<dbReference type="FunFam" id="3.40.50.10140:FF:000020">
    <property type="entry name" value="Blast:Protein toll"/>
    <property type="match status" value="1"/>
</dbReference>
<keyword evidence="5" id="KW-0732">Signal</keyword>
<evidence type="ECO:0000256" key="6">
    <source>
        <dbReference type="ARBA" id="ARBA00022737"/>
    </source>
</evidence>
<dbReference type="Pfam" id="PF01582">
    <property type="entry name" value="TIR"/>
    <property type="match status" value="1"/>
</dbReference>
<comment type="similarity">
    <text evidence="2">Belongs to the Toll-like receptor family.</text>
</comment>
<dbReference type="GO" id="GO:0007165">
    <property type="term" value="P:signal transduction"/>
    <property type="evidence" value="ECO:0007669"/>
    <property type="project" value="InterPro"/>
</dbReference>
<keyword evidence="4" id="KW-0812">Transmembrane</keyword>
<evidence type="ECO:0000256" key="3">
    <source>
        <dbReference type="ARBA" id="ARBA00022614"/>
    </source>
</evidence>
<dbReference type="EnsemblMetazoa" id="ACOM038531-RA">
    <property type="protein sequence ID" value="ACOM038531-PA.2"/>
    <property type="gene ID" value="ACOM038531"/>
</dbReference>
<evidence type="ECO:0000256" key="7">
    <source>
        <dbReference type="ARBA" id="ARBA00022989"/>
    </source>
</evidence>
<dbReference type="GO" id="GO:0005886">
    <property type="term" value="C:plasma membrane"/>
    <property type="evidence" value="ECO:0007669"/>
    <property type="project" value="TreeGrafter"/>
</dbReference>
<dbReference type="SUPFAM" id="SSF52058">
    <property type="entry name" value="L domain-like"/>
    <property type="match status" value="1"/>
</dbReference>
<evidence type="ECO:0000256" key="2">
    <source>
        <dbReference type="ARBA" id="ARBA00009634"/>
    </source>
</evidence>
<dbReference type="PROSITE" id="PS50104">
    <property type="entry name" value="TIR"/>
    <property type="match status" value="1"/>
</dbReference>
<keyword evidence="10" id="KW-0325">Glycoprotein</keyword>
<reference evidence="12" key="1">
    <citation type="submission" date="2022-08" db="UniProtKB">
        <authorList>
            <consortium name="EnsemblMetazoa"/>
        </authorList>
    </citation>
    <scope>IDENTIFICATION</scope>
</reference>
<dbReference type="AlphaFoldDB" id="A0A8W7PW05"/>
<evidence type="ECO:0000313" key="12">
    <source>
        <dbReference type="EnsemblMetazoa" id="ACOM038531-PA.2"/>
    </source>
</evidence>
<dbReference type="VEuPathDB" id="VectorBase:ACON2_039165"/>
<evidence type="ECO:0000256" key="4">
    <source>
        <dbReference type="ARBA" id="ARBA00022692"/>
    </source>
</evidence>
<dbReference type="SMART" id="SM00369">
    <property type="entry name" value="LRR_TYP"/>
    <property type="match status" value="9"/>
</dbReference>
<evidence type="ECO:0000259" key="11">
    <source>
        <dbReference type="PROSITE" id="PS50104"/>
    </source>
</evidence>
<dbReference type="GO" id="GO:0038023">
    <property type="term" value="F:signaling receptor activity"/>
    <property type="evidence" value="ECO:0007669"/>
    <property type="project" value="TreeGrafter"/>
</dbReference>
<dbReference type="SMART" id="SM00255">
    <property type="entry name" value="TIR"/>
    <property type="match status" value="1"/>
</dbReference>
<dbReference type="Proteomes" id="UP000075882">
    <property type="component" value="Unassembled WGS sequence"/>
</dbReference>
<dbReference type="InterPro" id="IPR001611">
    <property type="entry name" value="Leu-rich_rpt"/>
</dbReference>
<evidence type="ECO:0000256" key="1">
    <source>
        <dbReference type="ARBA" id="ARBA00004167"/>
    </source>
</evidence>
<dbReference type="InterPro" id="IPR000157">
    <property type="entry name" value="TIR_dom"/>
</dbReference>
<keyword evidence="8" id="KW-0472">Membrane</keyword>
<dbReference type="PANTHER" id="PTHR24365:SF541">
    <property type="entry name" value="PROTEIN TOLL-RELATED"/>
    <property type="match status" value="1"/>
</dbReference>
<dbReference type="Pfam" id="PF13855">
    <property type="entry name" value="LRR_8"/>
    <property type="match status" value="2"/>
</dbReference>
<protein>
    <recommendedName>
        <fullName evidence="11">TIR domain-containing protein</fullName>
    </recommendedName>
</protein>
<dbReference type="PROSITE" id="PS51450">
    <property type="entry name" value="LRR"/>
    <property type="match status" value="6"/>
</dbReference>
<keyword evidence="3" id="KW-0433">Leucine-rich repeat</keyword>
<dbReference type="SUPFAM" id="SSF52200">
    <property type="entry name" value="Toll/Interleukin receptor TIR domain"/>
    <property type="match status" value="1"/>
</dbReference>
<comment type="subcellular location">
    <subcellularLocation>
        <location evidence="1">Membrane</location>
        <topology evidence="1">Single-pass membrane protein</topology>
    </subcellularLocation>
</comment>
<organism evidence="12">
    <name type="scientific">Anopheles coluzzii</name>
    <name type="common">African malaria mosquito</name>
    <dbReference type="NCBI Taxonomy" id="1518534"/>
    <lineage>
        <taxon>Eukaryota</taxon>
        <taxon>Metazoa</taxon>
        <taxon>Ecdysozoa</taxon>
        <taxon>Arthropoda</taxon>
        <taxon>Hexapoda</taxon>
        <taxon>Insecta</taxon>
        <taxon>Pterygota</taxon>
        <taxon>Neoptera</taxon>
        <taxon>Endopterygota</taxon>
        <taxon>Diptera</taxon>
        <taxon>Nematocera</taxon>
        <taxon>Culicoidea</taxon>
        <taxon>Culicidae</taxon>
        <taxon>Anophelinae</taxon>
        <taxon>Anopheles</taxon>
    </lineage>
</organism>
<dbReference type="PANTHER" id="PTHR24365">
    <property type="entry name" value="TOLL-LIKE RECEPTOR"/>
    <property type="match status" value="1"/>
</dbReference>
<accession>A0A8W7PW05</accession>
<dbReference type="Gene3D" id="3.40.50.10140">
    <property type="entry name" value="Toll/interleukin-1 receptor homology (TIR) domain"/>
    <property type="match status" value="1"/>
</dbReference>
<evidence type="ECO:0000256" key="10">
    <source>
        <dbReference type="ARBA" id="ARBA00023180"/>
    </source>
</evidence>
<sequence length="746" mass="87085">MFIYKMLSFKAFQFVENHSYIVFIFRFLQTFIISSAFSSSSMAHDDSLYYLILLFLLTSNACGNDCIVSNPSSVQSKIECFHFDIYTDLMRVTCSNRPDYKLLQHTPKLERFTFKELIYQNCSLPIGNQSLVELLSAFLDRTQLSYTSKMSLIDNTKHSKNITLDPQLFAGLQKLHTLVIQNLADISFDNPLLFRHLSKLKKLHFYGRNRVSGKFVYQLRQLSHLYIQNSDMEILPKELVSNLPKLETLYLDKNKLNHVSQFPTLPNLMYLNISSNQLVKLQEDVFSTLPKLKILDLSSNKLTRLATDLLSENNHLEVFKADNQKCSELVLETQLFAYLRFLKEVSLSNCKIIALPEGLFEDCFKLIKVDLSHNKLQSIPEDLFRDLKNLQELYLQNNVLTNPLPDTLLRDAINLCILHLEKNNIKSLNKLNLSHNRLTLHENSKTGFYSNRRINSTSWALFSHLNKIQYLDLSHNLIVNISDHFKKYWRNLKFLNLSHNFITHVSYTDFPFLSTKINLVNLESNKITHPDFDLSRIEPLHRLPNEIFLADNPLNCDCISSSLVTYLQAHLNASKSIPTKGTSMRSATRAVWTYSHKDEEFVTDQMLPRLESEELNFKICWHVRDFMPGEMIASQITKAVEDSRRTIIILSHNYLESVWGQMEFSTAYLQSLEDKRNRVIPIIYQDIGDIDQLDPELQAYLKTNTYVRWDDPWFWDKLHYAMPRKRHRKHEQPTCNISMSSLNKTN</sequence>
<proteinExistence type="inferred from homology"/>
<dbReference type="InterPro" id="IPR003591">
    <property type="entry name" value="Leu-rich_rpt_typical-subtyp"/>
</dbReference>
<dbReference type="PRINTS" id="PR00019">
    <property type="entry name" value="LEURICHRPT"/>
</dbReference>
<dbReference type="Gene3D" id="3.80.10.10">
    <property type="entry name" value="Ribonuclease Inhibitor"/>
    <property type="match status" value="2"/>
</dbReference>
<evidence type="ECO:0000256" key="9">
    <source>
        <dbReference type="ARBA" id="ARBA00023170"/>
    </source>
</evidence>
<dbReference type="InterPro" id="IPR032675">
    <property type="entry name" value="LRR_dom_sf"/>
</dbReference>
<dbReference type="InterPro" id="IPR035897">
    <property type="entry name" value="Toll_tir_struct_dom_sf"/>
</dbReference>
<keyword evidence="7" id="KW-1133">Transmembrane helix</keyword>
<keyword evidence="9" id="KW-0675">Receptor</keyword>
<dbReference type="FunFam" id="3.80.10.10:FF:000768">
    <property type="entry name" value="Toll-like protein"/>
    <property type="match status" value="1"/>
</dbReference>
<keyword evidence="6" id="KW-0677">Repeat</keyword>
<evidence type="ECO:0000256" key="5">
    <source>
        <dbReference type="ARBA" id="ARBA00022729"/>
    </source>
</evidence>
<dbReference type="PRINTS" id="PR01537">
    <property type="entry name" value="INTRLKN1R1F"/>
</dbReference>
<dbReference type="FunFam" id="3.80.10.10:FF:000904">
    <property type="entry name" value="AGAP010636-PA"/>
    <property type="match status" value="1"/>
</dbReference>